<keyword evidence="1" id="KW-0812">Transmembrane</keyword>
<dbReference type="RefSeq" id="WP_261236228.1">
    <property type="nucleotide sequence ID" value="NZ_JAMXFA010000023.1"/>
</dbReference>
<dbReference type="Gene3D" id="2.30.260.10">
    <property type="entry name" value="putative xylanase like domain"/>
    <property type="match status" value="1"/>
</dbReference>
<gene>
    <name evidence="2" type="ORF">NG792_17385</name>
</gene>
<dbReference type="InterPro" id="IPR038765">
    <property type="entry name" value="Papain-like_cys_pep_sf"/>
</dbReference>
<dbReference type="EMBL" id="JAMXFA010000023">
    <property type="protein sequence ID" value="MCT7979491.1"/>
    <property type="molecule type" value="Genomic_DNA"/>
</dbReference>
<reference evidence="2 3" key="1">
    <citation type="journal article" date="2022" name="Front. Microbiol.">
        <title>High genomic differentiation and limited gene flow indicate recent cryptic speciation within the genus Laspinema (cyanobacteria).</title>
        <authorList>
            <person name="Stanojkovic A."/>
            <person name="Skoupy S."/>
            <person name="Skaloud P."/>
            <person name="Dvorak P."/>
        </authorList>
    </citation>
    <scope>NUCLEOTIDE SEQUENCE [LARGE SCALE GENOMIC DNA]</scope>
    <source>
        <strain evidence="2 3">D3b</strain>
    </source>
</reference>
<keyword evidence="1" id="KW-1133">Transmembrane helix</keyword>
<dbReference type="SUPFAM" id="SSF54001">
    <property type="entry name" value="Cysteine proteinases"/>
    <property type="match status" value="1"/>
</dbReference>
<evidence type="ECO:0000313" key="2">
    <source>
        <dbReference type="EMBL" id="MCT7979491.1"/>
    </source>
</evidence>
<protein>
    <submittedName>
        <fullName evidence="2">DUF1460 domain-containing protein</fullName>
    </submittedName>
</protein>
<sequence length="368" mass="40417">MHIIKIGDGYEQIEQQMKKSSNRPKLLPLAIFGSLTLLPAFGTLGGTVTGGTPPKTPSAFMTEVAEVPIAQETSEPRELPLIDPNAEDPGDVELPDPVEAEPQDLKFKEVMQWASAQNLSRRPLSEIISGVAGQFIGAPYVAGLLDKSPDETLVVSLAGFDCVLFIETVLAIARGIAAQDYTYQGLENRVEEQRYRDGKLTDYCSRLHYFSDWIYDNSKRGLVENITQSLGGIPLNKTLNFMTQNRQSYPQLADDGNYECIRQVEAKLKDVSLTYIPKDQISTLYDRLQPGDIIAAATDIEGLDVSHTGLVYQSKDGKMAFIHASPSGQVTVAPDLQSYVQAVEGQIGIIVARPLDTRPERPDTLPSF</sequence>
<name>A0ABT2NE14_9CYAN</name>
<dbReference type="Gene3D" id="1.10.3670.10">
    <property type="entry name" value="Putative xylanase like domain"/>
    <property type="match status" value="1"/>
</dbReference>
<comment type="caution">
    <text evidence="2">The sequence shown here is derived from an EMBL/GenBank/DDBJ whole genome shotgun (WGS) entry which is preliminary data.</text>
</comment>
<dbReference type="Proteomes" id="UP001525961">
    <property type="component" value="Unassembled WGS sequence"/>
</dbReference>
<dbReference type="Pfam" id="PF07313">
    <property type="entry name" value="AmiA-like"/>
    <property type="match status" value="1"/>
</dbReference>
<proteinExistence type="predicted"/>
<feature type="transmembrane region" description="Helical" evidence="1">
    <location>
        <begin position="26"/>
        <end position="48"/>
    </location>
</feature>
<evidence type="ECO:0000313" key="3">
    <source>
        <dbReference type="Proteomes" id="UP001525961"/>
    </source>
</evidence>
<evidence type="ECO:0000256" key="1">
    <source>
        <dbReference type="SAM" id="Phobius"/>
    </source>
</evidence>
<organism evidence="2 3">
    <name type="scientific">Laspinema olomoucense D3b</name>
    <dbReference type="NCBI Taxonomy" id="2953688"/>
    <lineage>
        <taxon>Bacteria</taxon>
        <taxon>Bacillati</taxon>
        <taxon>Cyanobacteriota</taxon>
        <taxon>Cyanophyceae</taxon>
        <taxon>Oscillatoriophycideae</taxon>
        <taxon>Oscillatoriales</taxon>
        <taxon>Laspinemataceae</taxon>
        <taxon>Laspinema</taxon>
        <taxon>Laspinema olomoucense</taxon>
    </lineage>
</organism>
<keyword evidence="1" id="KW-0472">Membrane</keyword>
<keyword evidence="3" id="KW-1185">Reference proteome</keyword>
<dbReference type="InterPro" id="IPR010846">
    <property type="entry name" value="AmiA-like"/>
</dbReference>
<accession>A0ABT2NE14</accession>